<evidence type="ECO:0000313" key="2">
    <source>
        <dbReference type="EMBL" id="GLB53613.1"/>
    </source>
</evidence>
<feature type="transmembrane region" description="Helical" evidence="1">
    <location>
        <begin position="499"/>
        <end position="517"/>
    </location>
</feature>
<dbReference type="Pfam" id="PF09586">
    <property type="entry name" value="YfhO"/>
    <property type="match status" value="1"/>
</dbReference>
<keyword evidence="1" id="KW-0472">Membrane</keyword>
<dbReference type="InterPro" id="IPR018580">
    <property type="entry name" value="Uncharacterised_YfhO"/>
</dbReference>
<feature type="transmembrane region" description="Helical" evidence="1">
    <location>
        <begin position="410"/>
        <end position="430"/>
    </location>
</feature>
<feature type="transmembrane region" description="Helical" evidence="1">
    <location>
        <begin position="148"/>
        <end position="165"/>
    </location>
</feature>
<feature type="transmembrane region" description="Helical" evidence="1">
    <location>
        <begin position="170"/>
        <end position="186"/>
    </location>
</feature>
<protein>
    <submittedName>
        <fullName evidence="2">Membrane protein</fullName>
    </submittedName>
</protein>
<keyword evidence="1" id="KW-0812">Transmembrane</keyword>
<dbReference type="PANTHER" id="PTHR38454">
    <property type="entry name" value="INTEGRAL MEMBRANE PROTEIN-RELATED"/>
    <property type="match status" value="1"/>
</dbReference>
<gene>
    <name evidence="2" type="ORF">NBRC110019_26540</name>
</gene>
<sequence>MNLNYKLLGIHIAVVVLFAIISVLYFKPVLQGEVIYQSDIVQYNGMAKERNDLKEETGHESYWTNSAFGGMPTYQLGANYSNNYIKSLDKVLRFLPRPADYVFLYLVSFYILMLVLKVDYRIAFLGAIAFGFSTYFIIILGVGHNAKAHAIAYFPLVVAGILLVFRKKYLWGTILSAVALSLEICANHPQMTYYLLLLILILGVIYLVDAIKKKEIPHFFKAVGLLLVAVVISILTNASNLLATQEYAKWSTRGKSDLTFNADGSEKDTSLSLDKEYITYYSYGVVESLDLLVPRLFGGASAEKLGKDSETYDYMVSQGYPLNVVKSISNSLPTYWGSQPGTAAPAYVGVIMVFLFILGIFLVKGKLKWTLVGGVIMSLFLSWGKNFGLLTDFMIDYFPLYDKFRAVSSIQVILELCIPILGIMGLAKFFNSEVSKEEKWNALKWSGIILGGLFVILYLGKSALFDFVGAYDVQMRQSYGKDIMNKIIEDRKILYTKDLIRSFLFTSASFFTLWLFFKEKLKKNIAVGVLIVLVAVDLIGVDTRYVNSDSFKDSKTMDTPFTETSADAEILKDTSDYRVFDLSQGLNGARASYFFNSIGGYHAAKPRRLQELYEYQIAKNNVEVLNMLNVKYLLRPDNNGNLSVSINPNANGSAWFVSNLKKVSSDDDAMKALDSLNTIEEAVVDTAIFSDLANEPDNFKVDSLANIELITKTPDYLKYSTTNKNNGFAVFSEMYYPEGWNVTIDSKEVPQYRVNYAFRGLEVPAGTHTIEFKFEPGIVKTGNAIMLGGNVLLLLLIIGGVAYQFKYRAKE</sequence>
<feature type="transmembrane region" description="Helical" evidence="1">
    <location>
        <begin position="344"/>
        <end position="363"/>
    </location>
</feature>
<feature type="transmembrane region" description="Helical" evidence="1">
    <location>
        <begin position="784"/>
        <end position="805"/>
    </location>
</feature>
<keyword evidence="1" id="KW-1133">Transmembrane helix</keyword>
<evidence type="ECO:0000313" key="3">
    <source>
        <dbReference type="Proteomes" id="UP001143545"/>
    </source>
</evidence>
<keyword evidence="3" id="KW-1185">Reference proteome</keyword>
<dbReference type="PANTHER" id="PTHR38454:SF1">
    <property type="entry name" value="INTEGRAL MEMBRANE PROTEIN"/>
    <property type="match status" value="1"/>
</dbReference>
<name>A0A9W6B6N9_9FLAO</name>
<feature type="transmembrane region" description="Helical" evidence="1">
    <location>
        <begin position="223"/>
        <end position="243"/>
    </location>
</feature>
<comment type="caution">
    <text evidence="2">The sequence shown here is derived from an EMBL/GenBank/DDBJ whole genome shotgun (WGS) entry which is preliminary data.</text>
</comment>
<reference evidence="2" key="1">
    <citation type="submission" date="2022-07" db="EMBL/GenBank/DDBJ databases">
        <title>Taxonomy of Novel Oxalotrophic and Methylotrophic Bacteria.</title>
        <authorList>
            <person name="Sahin N."/>
            <person name="Tani A."/>
        </authorList>
    </citation>
    <scope>NUCLEOTIDE SEQUENCE</scope>
    <source>
        <strain evidence="2">AM327</strain>
    </source>
</reference>
<feature type="transmembrane region" description="Helical" evidence="1">
    <location>
        <begin position="123"/>
        <end position="142"/>
    </location>
</feature>
<dbReference type="RefSeq" id="WP_281755699.1">
    <property type="nucleotide sequence ID" value="NZ_BRVP01000020.1"/>
</dbReference>
<feature type="transmembrane region" description="Helical" evidence="1">
    <location>
        <begin position="370"/>
        <end position="390"/>
    </location>
</feature>
<dbReference type="AlphaFoldDB" id="A0A9W6B6N9"/>
<organism evidence="2 3">
    <name type="scientific">Neptunitalea chrysea</name>
    <dbReference type="NCBI Taxonomy" id="1647581"/>
    <lineage>
        <taxon>Bacteria</taxon>
        <taxon>Pseudomonadati</taxon>
        <taxon>Bacteroidota</taxon>
        <taxon>Flavobacteriia</taxon>
        <taxon>Flavobacteriales</taxon>
        <taxon>Flavobacteriaceae</taxon>
        <taxon>Neptunitalea</taxon>
    </lineage>
</organism>
<feature type="transmembrane region" description="Helical" evidence="1">
    <location>
        <begin position="524"/>
        <end position="541"/>
    </location>
</feature>
<feature type="transmembrane region" description="Helical" evidence="1">
    <location>
        <begin position="442"/>
        <end position="460"/>
    </location>
</feature>
<feature type="transmembrane region" description="Helical" evidence="1">
    <location>
        <begin position="192"/>
        <end position="211"/>
    </location>
</feature>
<dbReference type="Proteomes" id="UP001143545">
    <property type="component" value="Unassembled WGS sequence"/>
</dbReference>
<feature type="transmembrane region" description="Helical" evidence="1">
    <location>
        <begin position="98"/>
        <end position="116"/>
    </location>
</feature>
<accession>A0A9W6B6N9</accession>
<evidence type="ECO:0000256" key="1">
    <source>
        <dbReference type="SAM" id="Phobius"/>
    </source>
</evidence>
<proteinExistence type="predicted"/>
<feature type="transmembrane region" description="Helical" evidence="1">
    <location>
        <begin position="7"/>
        <end position="26"/>
    </location>
</feature>
<dbReference type="EMBL" id="BRVP01000020">
    <property type="protein sequence ID" value="GLB53613.1"/>
    <property type="molecule type" value="Genomic_DNA"/>
</dbReference>